<accession>A0ABQ4CWS6</accession>
<dbReference type="Proteomes" id="UP000604117">
    <property type="component" value="Unassembled WGS sequence"/>
</dbReference>
<organism evidence="1 2">
    <name type="scientific">Asanoa siamensis</name>
    <dbReference type="NCBI Taxonomy" id="926357"/>
    <lineage>
        <taxon>Bacteria</taxon>
        <taxon>Bacillati</taxon>
        <taxon>Actinomycetota</taxon>
        <taxon>Actinomycetes</taxon>
        <taxon>Micromonosporales</taxon>
        <taxon>Micromonosporaceae</taxon>
        <taxon>Asanoa</taxon>
    </lineage>
</organism>
<protein>
    <submittedName>
        <fullName evidence="1">Uncharacterized protein</fullName>
    </submittedName>
</protein>
<evidence type="ECO:0000313" key="2">
    <source>
        <dbReference type="Proteomes" id="UP000604117"/>
    </source>
</evidence>
<keyword evidence="2" id="KW-1185">Reference proteome</keyword>
<proteinExistence type="predicted"/>
<sequence>MTEVRPAATLDAAQWLLRSDVDWWDLVRYGPPGFDVYVRVAFAQAPAEGEDPALRRVLATLATYTATPATAYAAIWEGWGGDPHPEAPRVPIPHRAMLLFTGPVEVLRDAPYLAWYGSAQGYQEPHLVWPEDQAWCLACEVDEEVEFTVGCSVDASQAMARALPGGVRRVQYGDPAPLYRNPAQP</sequence>
<reference evidence="1 2" key="1">
    <citation type="submission" date="2021-01" db="EMBL/GenBank/DDBJ databases">
        <title>Whole genome shotgun sequence of Asanoa siamensis NBRC 107932.</title>
        <authorList>
            <person name="Komaki H."/>
            <person name="Tamura T."/>
        </authorList>
    </citation>
    <scope>NUCLEOTIDE SEQUENCE [LARGE SCALE GENOMIC DNA]</scope>
    <source>
        <strain evidence="1 2">NBRC 107932</strain>
    </source>
</reference>
<dbReference type="RefSeq" id="WP_203716583.1">
    <property type="nucleotide sequence ID" value="NZ_BONE01000047.1"/>
</dbReference>
<dbReference type="EMBL" id="BONE01000047">
    <property type="protein sequence ID" value="GIF75744.1"/>
    <property type="molecule type" value="Genomic_DNA"/>
</dbReference>
<name>A0ABQ4CWS6_9ACTN</name>
<gene>
    <name evidence="1" type="ORF">Asi02nite_52620</name>
</gene>
<evidence type="ECO:0000313" key="1">
    <source>
        <dbReference type="EMBL" id="GIF75744.1"/>
    </source>
</evidence>
<comment type="caution">
    <text evidence="1">The sequence shown here is derived from an EMBL/GenBank/DDBJ whole genome shotgun (WGS) entry which is preliminary data.</text>
</comment>